<dbReference type="Gene3D" id="2.60.120.560">
    <property type="entry name" value="Exo-inulinase, domain 1"/>
    <property type="match status" value="1"/>
</dbReference>
<evidence type="ECO:0000313" key="11">
    <source>
        <dbReference type="Proteomes" id="UP000242246"/>
    </source>
</evidence>
<evidence type="ECO:0000256" key="7">
    <source>
        <dbReference type="ARBA" id="ARBA00033367"/>
    </source>
</evidence>
<organism evidence="10 11">
    <name type="scientific">Pseudolactococcus plantarum</name>
    <dbReference type="NCBI Taxonomy" id="1365"/>
    <lineage>
        <taxon>Bacteria</taxon>
        <taxon>Bacillati</taxon>
        <taxon>Bacillota</taxon>
        <taxon>Bacilli</taxon>
        <taxon>Lactobacillales</taxon>
        <taxon>Streptococcaceae</taxon>
        <taxon>Pseudolactococcus</taxon>
    </lineage>
</organism>
<dbReference type="PROSITE" id="PS00609">
    <property type="entry name" value="GLYCOSYL_HYDROL_F32"/>
    <property type="match status" value="1"/>
</dbReference>
<dbReference type="PANTHER" id="PTHR43101:SF1">
    <property type="entry name" value="BETA-FRUCTOSIDASE"/>
    <property type="match status" value="1"/>
</dbReference>
<dbReference type="InterPro" id="IPR013320">
    <property type="entry name" value="ConA-like_dom_sf"/>
</dbReference>
<evidence type="ECO:0000256" key="1">
    <source>
        <dbReference type="ARBA" id="ARBA00004914"/>
    </source>
</evidence>
<accession>A0A2A5RZV3</accession>
<dbReference type="STRING" id="1348632.GCA_001591745_00999"/>
<dbReference type="UniPathway" id="UPA00238"/>
<dbReference type="AlphaFoldDB" id="A0A2A5RZV3"/>
<comment type="function">
    <text evidence="8">Enables the bacterium to metabolize sucrose as a sole carbon source.</text>
</comment>
<evidence type="ECO:0000259" key="9">
    <source>
        <dbReference type="Pfam" id="PF00251"/>
    </source>
</evidence>
<comment type="catalytic activity">
    <reaction evidence="8">
        <text>Hydrolysis of terminal non-reducing beta-D-fructofuranoside residues in beta-D-fructofuranosides.</text>
        <dbReference type="EC" id="3.2.1.26"/>
    </reaction>
</comment>
<keyword evidence="8" id="KW-0119">Carbohydrate metabolism</keyword>
<dbReference type="SUPFAM" id="SSF75005">
    <property type="entry name" value="Arabinanase/levansucrase/invertase"/>
    <property type="match status" value="1"/>
</dbReference>
<evidence type="ECO:0000256" key="3">
    <source>
        <dbReference type="ARBA" id="ARBA00012758"/>
    </source>
</evidence>
<dbReference type="GO" id="GO:0005985">
    <property type="term" value="P:sucrose metabolic process"/>
    <property type="evidence" value="ECO:0007669"/>
    <property type="project" value="UniProtKB-UniPathway"/>
</dbReference>
<dbReference type="Pfam" id="PF00251">
    <property type="entry name" value="Glyco_hydro_32N"/>
    <property type="match status" value="1"/>
</dbReference>
<dbReference type="PANTHER" id="PTHR43101">
    <property type="entry name" value="BETA-FRUCTOSIDASE"/>
    <property type="match status" value="1"/>
</dbReference>
<dbReference type="NCBIfam" id="TIGR01322">
    <property type="entry name" value="scrB_fam"/>
    <property type="match status" value="1"/>
</dbReference>
<protein>
    <recommendedName>
        <fullName evidence="4 8">Sucrose-6-phosphate hydrolase</fullName>
        <ecNumber evidence="3 8">3.2.1.26</ecNumber>
    </recommendedName>
    <alternativeName>
        <fullName evidence="7 8">Invertase</fullName>
    </alternativeName>
</protein>
<dbReference type="InterPro" id="IPR013148">
    <property type="entry name" value="Glyco_hydro_32_N"/>
</dbReference>
<dbReference type="SUPFAM" id="SSF49899">
    <property type="entry name" value="Concanavalin A-like lectins/glucanases"/>
    <property type="match status" value="1"/>
</dbReference>
<dbReference type="Gene3D" id="2.115.10.20">
    <property type="entry name" value="Glycosyl hydrolase domain, family 43"/>
    <property type="match status" value="1"/>
</dbReference>
<evidence type="ECO:0000256" key="4">
    <source>
        <dbReference type="ARBA" id="ARBA00019623"/>
    </source>
</evidence>
<dbReference type="CDD" id="cd18623">
    <property type="entry name" value="GH32_ScrB-like"/>
    <property type="match status" value="1"/>
</dbReference>
<dbReference type="EC" id="3.2.1.26" evidence="3 8"/>
<dbReference type="RefSeq" id="WP_082782163.1">
    <property type="nucleotide sequence ID" value="NZ_JXJX01000007.1"/>
</dbReference>
<dbReference type="OrthoDB" id="9759709at2"/>
<keyword evidence="8" id="KW-0963">Cytoplasm</keyword>
<dbReference type="SMART" id="SM00640">
    <property type="entry name" value="Glyco_32"/>
    <property type="match status" value="1"/>
</dbReference>
<evidence type="ECO:0000256" key="2">
    <source>
        <dbReference type="ARBA" id="ARBA00009902"/>
    </source>
</evidence>
<gene>
    <name evidence="10" type="ORF">RU87_GL001612</name>
</gene>
<comment type="caution">
    <text evidence="10">The sequence shown here is derived from an EMBL/GenBank/DDBJ whole genome shotgun (WGS) entry which is preliminary data.</text>
</comment>
<evidence type="ECO:0000256" key="5">
    <source>
        <dbReference type="ARBA" id="ARBA00022801"/>
    </source>
</evidence>
<dbReference type="Proteomes" id="UP000242246">
    <property type="component" value="Unassembled WGS sequence"/>
</dbReference>
<sequence length="475" mass="54190">MFNPKEKYYHAEDQDILATLANQVSKSQYLPKYHIYPKSGLMNDPNGLAYFQGSYHVFFQWYPYDAVHGLKHWGHTTSQDLIHWSDQEMALIPNQEFEKNGCYSGNAIEHDGQLFLFYTANYKTPAGKIAKQAMAIMSSDGSIKKLAAPIIDGAPEGLSGELRDPFVFERDDQFYMLLGGSKFTGENREGFGDEGVLLLYQSDDLYNWHYVALIDLPIDTGYMLECPSLIKVDGQDVLMLSPMGISESAGQFKNRFATVQLVGHLDIDNLKFIPSTDDVLEIDSGFDYYAPQAFYGEHQQPISFAWFGCGEPMYTIDQEKWKHGLTMPQTLTLNDTHLYRFPVPELLKAFDTLTPIQSLELQIESKYYRLHLEGGCHIAIGDEHDSWTLKYDVKTSLVTLSRAGLANQIDPEYGIERQAKIEQLNTVDIFVDNSFIEIYLNEGERTFCFRSFQDNVGKLRLLDHQIKASYGQYTN</sequence>
<reference evidence="10 11" key="1">
    <citation type="submission" date="2014-12" db="EMBL/GenBank/DDBJ databases">
        <title>Draft genome sequences of 10 type strains of Lactococcus.</title>
        <authorList>
            <person name="Sun Z."/>
            <person name="Zhong Z."/>
            <person name="Liu W."/>
            <person name="Zhang W."/>
            <person name="Zhang H."/>
        </authorList>
    </citation>
    <scope>NUCLEOTIDE SEQUENCE [LARGE SCALE GENOMIC DNA]</scope>
    <source>
        <strain evidence="10 11">DSM 20686</strain>
    </source>
</reference>
<keyword evidence="11" id="KW-1185">Reference proteome</keyword>
<dbReference type="InterPro" id="IPR006232">
    <property type="entry name" value="Suc6P_hydrolase"/>
</dbReference>
<dbReference type="InterPro" id="IPR001362">
    <property type="entry name" value="Glyco_hydro_32"/>
</dbReference>
<evidence type="ECO:0000256" key="6">
    <source>
        <dbReference type="ARBA" id="ARBA00023295"/>
    </source>
</evidence>
<feature type="domain" description="Glycosyl hydrolase family 32 N-terminal" evidence="9">
    <location>
        <begin position="34"/>
        <end position="341"/>
    </location>
</feature>
<name>A0A2A5RZV3_9LACT</name>
<dbReference type="EMBL" id="JXJX01000007">
    <property type="protein sequence ID" value="PCS06759.1"/>
    <property type="molecule type" value="Genomic_DNA"/>
</dbReference>
<dbReference type="InterPro" id="IPR018053">
    <property type="entry name" value="Glyco_hydro_32_AS"/>
</dbReference>
<proteinExistence type="inferred from homology"/>
<evidence type="ECO:0000256" key="8">
    <source>
        <dbReference type="RuleBase" id="RU365015"/>
    </source>
</evidence>
<comment type="similarity">
    <text evidence="2 8">Belongs to the glycosyl hydrolase 32 family.</text>
</comment>
<keyword evidence="5 8" id="KW-0378">Hydrolase</keyword>
<comment type="pathway">
    <text evidence="1 8">Glycan biosynthesis; sucrose metabolism.</text>
</comment>
<dbReference type="InterPro" id="IPR023296">
    <property type="entry name" value="Glyco_hydro_beta-prop_sf"/>
</dbReference>
<keyword evidence="6 8" id="KW-0326">Glycosidase</keyword>
<comment type="subcellular location">
    <subcellularLocation>
        <location evidence="8">Cytoplasm</location>
    </subcellularLocation>
</comment>
<evidence type="ECO:0000313" key="10">
    <source>
        <dbReference type="EMBL" id="PCS06759.1"/>
    </source>
</evidence>
<dbReference type="InterPro" id="IPR051214">
    <property type="entry name" value="GH32_Enzymes"/>
</dbReference>
<dbReference type="GO" id="GO:0004564">
    <property type="term" value="F:beta-fructofuranosidase activity"/>
    <property type="evidence" value="ECO:0007669"/>
    <property type="project" value="UniProtKB-EC"/>
</dbReference>
<dbReference type="GO" id="GO:0005737">
    <property type="term" value="C:cytoplasm"/>
    <property type="evidence" value="ECO:0007669"/>
    <property type="project" value="UniProtKB-SubCell"/>
</dbReference>